<proteinExistence type="predicted"/>
<organism evidence="1 2">
    <name type="scientific">Neisseria meningitidis</name>
    <dbReference type="NCBI Taxonomy" id="487"/>
    <lineage>
        <taxon>Bacteria</taxon>
        <taxon>Pseudomonadati</taxon>
        <taxon>Pseudomonadota</taxon>
        <taxon>Betaproteobacteria</taxon>
        <taxon>Neisseriales</taxon>
        <taxon>Neisseriaceae</taxon>
        <taxon>Neisseria</taxon>
    </lineage>
</organism>
<dbReference type="AlphaFoldDB" id="A0A425B9M6"/>
<protein>
    <submittedName>
        <fullName evidence="1">Uncharacterized protein</fullName>
    </submittedName>
</protein>
<gene>
    <name evidence="1" type="ORF">COH52_00140</name>
</gene>
<accession>A0A425B9M6</accession>
<dbReference type="EMBL" id="NWZY01000001">
    <property type="protein sequence ID" value="RQK81777.1"/>
    <property type="molecule type" value="Genomic_DNA"/>
</dbReference>
<sequence length="77" mass="8935">MQCSFYRVSGLVLNIHTLRIYLNGAYTARAFLYSFKNIPYTLIIKVIFKNKILSEPFFRICKGDWGGTEKLLSRPPT</sequence>
<dbReference type="Proteomes" id="UP000283666">
    <property type="component" value="Unassembled WGS sequence"/>
</dbReference>
<evidence type="ECO:0000313" key="1">
    <source>
        <dbReference type="EMBL" id="RQK81777.1"/>
    </source>
</evidence>
<comment type="caution">
    <text evidence="1">The sequence shown here is derived from an EMBL/GenBank/DDBJ whole genome shotgun (WGS) entry which is preliminary data.</text>
</comment>
<evidence type="ECO:0000313" key="2">
    <source>
        <dbReference type="Proteomes" id="UP000283666"/>
    </source>
</evidence>
<reference evidence="1 2" key="1">
    <citation type="submission" date="2017-09" db="EMBL/GenBank/DDBJ databases">
        <title>Phenotypic and genotypic characterization of Colombian isolates of Neisseria meningitidis recovered from invasive disease.</title>
        <authorList>
            <person name="Duarte C."/>
            <person name="Gabastou J.M."/>
            <person name="Moreno J."/>
        </authorList>
    </citation>
    <scope>NUCLEOTIDE SEQUENCE [LARGE SCALE GENOMIC DNA]</scope>
    <source>
        <strain evidence="1 2">INS-Nm1012</strain>
    </source>
</reference>
<name>A0A425B9M6_NEIME</name>